<evidence type="ECO:0000313" key="1">
    <source>
        <dbReference type="EMBL" id="EDZ38318.1"/>
    </source>
</evidence>
<dbReference type="EMBL" id="DS995262">
    <property type="protein sequence ID" value="EDZ38318.1"/>
    <property type="molecule type" value="Genomic_DNA"/>
</dbReference>
<accession>B6AS64</accession>
<proteinExistence type="predicted"/>
<gene>
    <name evidence="1" type="ORF">CGL2_11278025</name>
</gene>
<protein>
    <submittedName>
        <fullName evidence="1">Uncharacterized protein</fullName>
    </submittedName>
</protein>
<reference evidence="1" key="2">
    <citation type="journal article" date="2008" name="PLoS Biol.">
        <title>Population genomic analysis of strain variation in Leptospirillum group II bacteria involved in acid mine drainage formation.</title>
        <authorList>
            <person name="Simmons S.L."/>
            <person name="Dibartolo G."/>
            <person name="Denef V.J."/>
            <person name="Goltsman D.S."/>
            <person name="Thelen M.P."/>
            <person name="Banfield J.F."/>
        </authorList>
    </citation>
    <scope>NUCLEOTIDE SEQUENCE [LARGE SCALE GENOMIC DNA]</scope>
</reference>
<dbReference type="AlphaFoldDB" id="B6AS64"/>
<organism evidence="1">
    <name type="scientific">Leptospirillum sp. Group II '5-way CG'</name>
    <dbReference type="NCBI Taxonomy" id="419541"/>
    <lineage>
        <taxon>Bacteria</taxon>
        <taxon>Pseudomonadati</taxon>
        <taxon>Nitrospirota</taxon>
        <taxon>Nitrospiria</taxon>
        <taxon>Nitrospirales</taxon>
        <taxon>Nitrospiraceae</taxon>
        <taxon>Leptospirillum</taxon>
    </lineage>
</organism>
<sequence>MNAELRLEPLSKTFDRWKTDLCKKYDPSEPDRLFLFEEEGDYWNAVASVFLHSQWEKAFRMHPTFKNRVVDPFFSESYDVMRALSSKFPPKSADEDFGGVFYDNYISRLKPRFLWPWLYHSCDVMGSVANDPSFSMGAIAIGLVQPMEHLAFLTAVSAAPLFPAVIEDLTVSVTSDGLDVFGSVGEFRFRLPDNEDSVRRLESLKMLLERSPEKVRIIVPDTLNSWMSMRESYEERTSWTWNKEGLTFSAKHKVREKEAYFLPSRKDLASFPEDMMWNTISSEEGRSRVPA</sequence>
<name>B6AS64_9BACT</name>
<reference evidence="1" key="1">
    <citation type="journal article" date="2004" name="Nature">
        <title>Community structure and metabolism through reconstruction of microbial genomes from the environment.</title>
        <authorList>
            <person name="Tyson G.W."/>
            <person name="Chapman J."/>
            <person name="Hugenholtz P."/>
            <person name="Allen E.E."/>
            <person name="Ram R.J."/>
            <person name="Richardson P.M."/>
            <person name="Solovyev V.V."/>
            <person name="Rubin E.M."/>
            <person name="Rokhsar D.S."/>
            <person name="Banfield J.F."/>
        </authorList>
    </citation>
    <scope>NUCLEOTIDE SEQUENCE [LARGE SCALE GENOMIC DNA]</scope>
</reference>